<name>A0AAV0AFS3_PHAPC</name>
<keyword evidence="3" id="KW-1185">Reference proteome</keyword>
<dbReference type="Proteomes" id="UP001153365">
    <property type="component" value="Unassembled WGS sequence"/>
</dbReference>
<proteinExistence type="predicted"/>
<dbReference type="AlphaFoldDB" id="A0AAV0AFS3"/>
<comment type="caution">
    <text evidence="2">The sequence shown here is derived from an EMBL/GenBank/DDBJ whole genome shotgun (WGS) entry which is preliminary data.</text>
</comment>
<protein>
    <submittedName>
        <fullName evidence="2">Uncharacterized protein</fullName>
    </submittedName>
</protein>
<evidence type="ECO:0000313" key="2">
    <source>
        <dbReference type="EMBL" id="CAH7666296.1"/>
    </source>
</evidence>
<feature type="non-terminal residue" evidence="2">
    <location>
        <position position="1"/>
    </location>
</feature>
<accession>A0AAV0AFS3</accession>
<keyword evidence="1" id="KW-0732">Signal</keyword>
<reference evidence="2" key="1">
    <citation type="submission" date="2022-06" db="EMBL/GenBank/DDBJ databases">
        <authorList>
            <consortium name="SYNGENTA / RWTH Aachen University"/>
        </authorList>
    </citation>
    <scope>NUCLEOTIDE SEQUENCE</scope>
</reference>
<evidence type="ECO:0000313" key="3">
    <source>
        <dbReference type="Proteomes" id="UP001153365"/>
    </source>
</evidence>
<sequence length="72" mass="8405">KFEHQCLYCLSIFFLLGPQAIFTANSQDHQKQARRHSLARLEVTKMMIEEELKKDIELIVNTELSNETPITN</sequence>
<feature type="signal peptide" evidence="1">
    <location>
        <begin position="1"/>
        <end position="23"/>
    </location>
</feature>
<feature type="chain" id="PRO_5043347841" evidence="1">
    <location>
        <begin position="24"/>
        <end position="72"/>
    </location>
</feature>
<evidence type="ECO:0000256" key="1">
    <source>
        <dbReference type="SAM" id="SignalP"/>
    </source>
</evidence>
<dbReference type="EMBL" id="CALTRL010000094">
    <property type="protein sequence ID" value="CAH7666296.1"/>
    <property type="molecule type" value="Genomic_DNA"/>
</dbReference>
<organism evidence="2 3">
    <name type="scientific">Phakopsora pachyrhizi</name>
    <name type="common">Asian soybean rust disease fungus</name>
    <dbReference type="NCBI Taxonomy" id="170000"/>
    <lineage>
        <taxon>Eukaryota</taxon>
        <taxon>Fungi</taxon>
        <taxon>Dikarya</taxon>
        <taxon>Basidiomycota</taxon>
        <taxon>Pucciniomycotina</taxon>
        <taxon>Pucciniomycetes</taxon>
        <taxon>Pucciniales</taxon>
        <taxon>Phakopsoraceae</taxon>
        <taxon>Phakopsora</taxon>
    </lineage>
</organism>
<gene>
    <name evidence="2" type="ORF">PPACK8108_LOCUS640</name>
</gene>